<name>A0A4R6JTN5_9ACTN</name>
<reference evidence="3 4" key="1">
    <citation type="submission" date="2019-03" db="EMBL/GenBank/DDBJ databases">
        <title>Sequencing the genomes of 1000 actinobacteria strains.</title>
        <authorList>
            <person name="Klenk H.-P."/>
        </authorList>
    </citation>
    <scope>NUCLEOTIDE SEQUENCE [LARGE SCALE GENOMIC DNA]</scope>
    <source>
        <strain evidence="3 4">DSM 43805</strain>
    </source>
</reference>
<evidence type="ECO:0000256" key="1">
    <source>
        <dbReference type="ARBA" id="ARBA00009677"/>
    </source>
</evidence>
<protein>
    <submittedName>
        <fullName evidence="3">Flagellar basal-body rod protein FlgC</fullName>
    </submittedName>
</protein>
<dbReference type="InterPro" id="IPR010930">
    <property type="entry name" value="Flg_bb/hook_C_dom"/>
</dbReference>
<dbReference type="RefSeq" id="WP_133874263.1">
    <property type="nucleotide sequence ID" value="NZ_BOMD01000001.1"/>
</dbReference>
<gene>
    <name evidence="3" type="ORF">C8E87_3737</name>
</gene>
<dbReference type="EMBL" id="SNWR01000001">
    <property type="protein sequence ID" value="TDO40030.1"/>
    <property type="molecule type" value="Genomic_DNA"/>
</dbReference>
<accession>A0A4R6JTN5</accession>
<dbReference type="Proteomes" id="UP000294901">
    <property type="component" value="Unassembled WGS sequence"/>
</dbReference>
<keyword evidence="4" id="KW-1185">Reference proteome</keyword>
<proteinExistence type="inferred from homology"/>
<comment type="similarity">
    <text evidence="1">Belongs to the flagella basal body rod proteins family.</text>
</comment>
<keyword evidence="3" id="KW-0966">Cell projection</keyword>
<dbReference type="OrthoDB" id="9794148at2"/>
<evidence type="ECO:0000313" key="4">
    <source>
        <dbReference type="Proteomes" id="UP000294901"/>
    </source>
</evidence>
<evidence type="ECO:0000313" key="3">
    <source>
        <dbReference type="EMBL" id="TDO40030.1"/>
    </source>
</evidence>
<sequence length="130" mass="13845">MSTFNAIGVAGTGVTVYRKWLDAVSDNIANMDNTSRTSEKAFQARYVIAQEAQDGNGAQVGGVAFGSAEGVLVHDPDNPLADNQGYVRKPDIDLGSQMAQMMMAQRAYQANLAVVDRAKDSYTAAINLGK</sequence>
<keyword evidence="3" id="KW-0282">Flagellum</keyword>
<keyword evidence="3" id="KW-0969">Cilium</keyword>
<dbReference type="AlphaFoldDB" id="A0A4R6JTN5"/>
<dbReference type="Pfam" id="PF06429">
    <property type="entry name" value="Flg_bbr_C"/>
    <property type="match status" value="1"/>
</dbReference>
<comment type="caution">
    <text evidence="3">The sequence shown here is derived from an EMBL/GenBank/DDBJ whole genome shotgun (WGS) entry which is preliminary data.</text>
</comment>
<feature type="domain" description="Flagellar basal-body/hook protein C-terminal" evidence="2">
    <location>
        <begin position="84"/>
        <end position="128"/>
    </location>
</feature>
<evidence type="ECO:0000259" key="2">
    <source>
        <dbReference type="Pfam" id="PF06429"/>
    </source>
</evidence>
<organism evidence="3 4">
    <name type="scientific">Paractinoplanes brasiliensis</name>
    <dbReference type="NCBI Taxonomy" id="52695"/>
    <lineage>
        <taxon>Bacteria</taxon>
        <taxon>Bacillati</taxon>
        <taxon>Actinomycetota</taxon>
        <taxon>Actinomycetes</taxon>
        <taxon>Micromonosporales</taxon>
        <taxon>Micromonosporaceae</taxon>
        <taxon>Paractinoplanes</taxon>
    </lineage>
</organism>